<comment type="caution">
    <text evidence="1">The sequence shown here is derived from an EMBL/GenBank/DDBJ whole genome shotgun (WGS) entry which is preliminary data.</text>
</comment>
<sequence length="141" mass="15566">MDQGGAKLQDDLGKVRTFARLICVDDESAAALLERALKEAIQLAEQGMVIDVAVRMLALMCSDPSLQAPKIVAFEPAARHGHDALVAGIRALPLPQRRALVLLDVLRLSPHDAMRVLNLDRRLLESRRDAARVMLRKMLGR</sequence>
<dbReference type="RefSeq" id="WP_155042386.1">
    <property type="nucleotide sequence ID" value="NZ_WMIG01000036.1"/>
</dbReference>
<proteinExistence type="predicted"/>
<name>A0A844HRF5_9RHOB</name>
<organism evidence="1 2">
    <name type="scientific">Paracoccus litorisediminis</name>
    <dbReference type="NCBI Taxonomy" id="2006130"/>
    <lineage>
        <taxon>Bacteria</taxon>
        <taxon>Pseudomonadati</taxon>
        <taxon>Pseudomonadota</taxon>
        <taxon>Alphaproteobacteria</taxon>
        <taxon>Rhodobacterales</taxon>
        <taxon>Paracoccaceae</taxon>
        <taxon>Paracoccus</taxon>
    </lineage>
</organism>
<dbReference type="Gene3D" id="1.20.140.160">
    <property type="match status" value="1"/>
</dbReference>
<protein>
    <recommendedName>
        <fullName evidence="3">RNA polymerase sigma factor 70 region 4 type 2 domain-containing protein</fullName>
    </recommendedName>
</protein>
<dbReference type="AlphaFoldDB" id="A0A844HRF5"/>
<accession>A0A844HRF5</accession>
<dbReference type="EMBL" id="WMIG01000036">
    <property type="protein sequence ID" value="MTH62440.1"/>
    <property type="molecule type" value="Genomic_DNA"/>
</dbReference>
<dbReference type="OrthoDB" id="9909210at2"/>
<reference evidence="1 2" key="1">
    <citation type="submission" date="2019-11" db="EMBL/GenBank/DDBJ databases">
        <authorList>
            <person name="Dong K."/>
        </authorList>
    </citation>
    <scope>NUCLEOTIDE SEQUENCE [LARGE SCALE GENOMIC DNA]</scope>
    <source>
        <strain evidence="1 2">NBRC 112902</strain>
    </source>
</reference>
<evidence type="ECO:0008006" key="3">
    <source>
        <dbReference type="Google" id="ProtNLM"/>
    </source>
</evidence>
<dbReference type="Proteomes" id="UP000449846">
    <property type="component" value="Unassembled WGS sequence"/>
</dbReference>
<keyword evidence="2" id="KW-1185">Reference proteome</keyword>
<evidence type="ECO:0000313" key="2">
    <source>
        <dbReference type="Proteomes" id="UP000449846"/>
    </source>
</evidence>
<gene>
    <name evidence="1" type="ORF">GL300_24995</name>
</gene>
<evidence type="ECO:0000313" key="1">
    <source>
        <dbReference type="EMBL" id="MTH62440.1"/>
    </source>
</evidence>